<dbReference type="AlphaFoldDB" id="A0A1I0SC43"/>
<protein>
    <recommendedName>
        <fullName evidence="1">Predicted 3'-5' exonuclease PolB-like domain-containing protein</fullName>
    </recommendedName>
</protein>
<proteinExistence type="predicted"/>
<dbReference type="Pfam" id="PF10108">
    <property type="entry name" value="DNA_pol_B_exo2"/>
    <property type="match status" value="1"/>
</dbReference>
<dbReference type="Proteomes" id="UP000199310">
    <property type="component" value="Unassembled WGS sequence"/>
</dbReference>
<reference evidence="3" key="1">
    <citation type="submission" date="2016-10" db="EMBL/GenBank/DDBJ databases">
        <authorList>
            <person name="Varghese N."/>
            <person name="Submissions S."/>
        </authorList>
    </citation>
    <scope>NUCLEOTIDE SEQUENCE [LARGE SCALE GENOMIC DNA]</scope>
    <source>
        <strain evidence="3">DSM 3695</strain>
    </source>
</reference>
<dbReference type="OrthoDB" id="9773351at2"/>
<dbReference type="InterPro" id="IPR012337">
    <property type="entry name" value="RNaseH-like_sf"/>
</dbReference>
<name>A0A1I0SC43_9BACT</name>
<evidence type="ECO:0000259" key="1">
    <source>
        <dbReference type="Pfam" id="PF10108"/>
    </source>
</evidence>
<evidence type="ECO:0000313" key="3">
    <source>
        <dbReference type="Proteomes" id="UP000199310"/>
    </source>
</evidence>
<feature type="domain" description="Predicted 3'-5' exonuclease PolB-like" evidence="1">
    <location>
        <begin position="63"/>
        <end position="229"/>
    </location>
</feature>
<accession>A0A1I0SC43</accession>
<dbReference type="SUPFAM" id="SSF53098">
    <property type="entry name" value="Ribonuclease H-like"/>
    <property type="match status" value="1"/>
</dbReference>
<dbReference type="STRING" id="29529.SAMN04488122_6106"/>
<sequence>MLPNIALDQLLLLDIETTPAAPAIEQLSEEMQQLWREKIAKTAPVSGNDDSAYADRAGIYAEFGKIVCISVGFFSLENNRYQLRLKSFYNDDEAVVLSGFLELINKFYAKHPRFQFAGHNIKEFDIPFICRRSVIHLLSLPQPLQLHGFKPWEVPMLDTLQLWRFGDFKHYISLKLLTAVMGIETPKDDIDGSMVGKVYWEQKDLERIATYCQKDVLAVAQLLLKFKRLPALKQEDIVIVKQ</sequence>
<dbReference type="InterPro" id="IPR036397">
    <property type="entry name" value="RNaseH_sf"/>
</dbReference>
<organism evidence="2 3">
    <name type="scientific">Chitinophaga arvensicola</name>
    <dbReference type="NCBI Taxonomy" id="29529"/>
    <lineage>
        <taxon>Bacteria</taxon>
        <taxon>Pseudomonadati</taxon>
        <taxon>Bacteroidota</taxon>
        <taxon>Chitinophagia</taxon>
        <taxon>Chitinophagales</taxon>
        <taxon>Chitinophagaceae</taxon>
        <taxon>Chitinophaga</taxon>
    </lineage>
</organism>
<gene>
    <name evidence="2" type="ORF">SAMN04488122_6106</name>
</gene>
<dbReference type="EMBL" id="FOJG01000002">
    <property type="protein sequence ID" value="SEW54641.1"/>
    <property type="molecule type" value="Genomic_DNA"/>
</dbReference>
<keyword evidence="3" id="KW-1185">Reference proteome</keyword>
<dbReference type="GO" id="GO:0003676">
    <property type="term" value="F:nucleic acid binding"/>
    <property type="evidence" value="ECO:0007669"/>
    <property type="project" value="InterPro"/>
</dbReference>
<evidence type="ECO:0000313" key="2">
    <source>
        <dbReference type="EMBL" id="SEW54641.1"/>
    </source>
</evidence>
<dbReference type="Gene3D" id="3.30.420.10">
    <property type="entry name" value="Ribonuclease H-like superfamily/Ribonuclease H"/>
    <property type="match status" value="1"/>
</dbReference>
<dbReference type="InterPro" id="IPR019288">
    <property type="entry name" value="3'-5'_exonuclease_PolB-like"/>
</dbReference>